<evidence type="ECO:0000256" key="26">
    <source>
        <dbReference type="PIRSR" id="PIRSR601508-3"/>
    </source>
</evidence>
<feature type="binding site" evidence="24">
    <location>
        <position position="397"/>
    </location>
    <ligand>
        <name>L-glutamate</name>
        <dbReference type="ChEBI" id="CHEBI:29985"/>
    </ligand>
</feature>
<dbReference type="FunFam" id="3.40.190.10:FF:000010">
    <property type="entry name" value="glutamate receptor ionotropic, NMDA 1 isoform X1"/>
    <property type="match status" value="1"/>
</dbReference>
<evidence type="ECO:0000256" key="13">
    <source>
        <dbReference type="ARBA" id="ARBA00023065"/>
    </source>
</evidence>
<dbReference type="GO" id="GO:0017146">
    <property type="term" value="C:NMDA selective glutamate receptor complex"/>
    <property type="evidence" value="ECO:0007669"/>
    <property type="project" value="UniProtKB-ARBA"/>
</dbReference>
<sequence length="955" mass="104170">NIHVSFLRTVPPYSHQADVWVEILKTFQYTQVVFVHSSDTDGRALLTRFQNQAQSHEDDKDIKMENVIEFEPGLNSFVDKLKEMREASARVILLYANKEDAGTIFHDASYMNMTGRGYVWVVTEQALSAEHVPQGAIGLKLVNASDEDAHITDSLYVLAMALKKLREEQNTTEPPPQNCNDTGGSWETGKKLFQYILEQVLKNGLTGKVAFDENGDRINAEYDVINIQQFNDTGMMRKDHIRVGQYKYNKTKEMMALVINENEIVWPGNSTIKPQGYMIPTRLKVLTIEEKPFVTTQRIDSKAECLGGGRVLCPWYNTTTEGSNLYCCTGYCIDLLNKLASKINFTFELALSPDGQFGSLQMMNTGKKEWTGLIGQLVNQTHGADMIVAPLTINPERAQVIEFSKPFKYQGITILERKQPRYSTLVSFLQPFRNTLWILVMVSVHVVALVLYLLDRFSPFGRYKVANTDGTEEDALNLSSAIWFAWGVLLNSGIGEGTPRSFSARVLGMVWAGFAMIIVASYTANLAAFLVLDRPQTSLTGINDARLRNPMENFTYATVKGSSVDMYFRRQVELSNMYRTMEGNNYPTAEAAIQAVKDGKLKAFIWDSSRLEYEAAQDCELVTAGELFGRSGYGIGLKKNSPWADRVTLAILEFHESGYMEELDNKWILQNQEDTYMEELDNKWILQNQEDTCNTDEKAPATLGLKNMAGVFILVAAGILGGIGLIIIEIIYKKHQIRKQKRLEIARHAADRWRGAIEKRKTLRASLLAQRRLKANGVNEASVISVNVEGGAEEAGTGTGAGSGVGAGGGGVGGGLGGEGVGGDGGVGAEAVMVSCSGGVGVGGGSGGGGVSLGGAATTAASASKLPTPMDLPIDFPPPPSARNAPPSPTGGLPDVPPAPAPPAPRWGNDIRQRHIGSAHDGLPPPPPPPAGVDPMRFQASYKTLFGPDPPDLVA</sequence>
<feature type="region of interest" description="Disordered" evidence="27">
    <location>
        <begin position="864"/>
        <end position="955"/>
    </location>
</feature>
<dbReference type="AlphaFoldDB" id="A0AAE1FBR3"/>
<evidence type="ECO:0000313" key="32">
    <source>
        <dbReference type="Proteomes" id="UP001286313"/>
    </source>
</evidence>
<evidence type="ECO:0000256" key="18">
    <source>
        <dbReference type="ARBA" id="ARBA00023257"/>
    </source>
</evidence>
<evidence type="ECO:0000256" key="24">
    <source>
        <dbReference type="PIRSR" id="PIRSR601508-1"/>
    </source>
</evidence>
<dbReference type="Gene3D" id="3.40.190.10">
    <property type="entry name" value="Periplasmic binding protein-like II"/>
    <property type="match status" value="2"/>
</dbReference>
<evidence type="ECO:0000256" key="17">
    <source>
        <dbReference type="ARBA" id="ARBA00023180"/>
    </source>
</evidence>
<dbReference type="InterPro" id="IPR018882">
    <property type="entry name" value="CaM-bd_C0_NMDA_rcpt_NR1"/>
</dbReference>
<evidence type="ECO:0000256" key="14">
    <source>
        <dbReference type="ARBA" id="ARBA00023136"/>
    </source>
</evidence>
<evidence type="ECO:0000256" key="7">
    <source>
        <dbReference type="ARBA" id="ARBA00022553"/>
    </source>
</evidence>
<dbReference type="SUPFAM" id="SSF53850">
    <property type="entry name" value="Periplasmic binding protein-like II"/>
    <property type="match status" value="1"/>
</dbReference>
<keyword evidence="32" id="KW-1185">Reference proteome</keyword>
<dbReference type="InterPro" id="IPR028082">
    <property type="entry name" value="Peripla_BP_I"/>
</dbReference>
<evidence type="ECO:0000256" key="23">
    <source>
        <dbReference type="ARBA" id="ARBA00034105"/>
    </source>
</evidence>
<evidence type="ECO:0000256" key="8">
    <source>
        <dbReference type="ARBA" id="ARBA00022692"/>
    </source>
</evidence>
<dbReference type="GO" id="GO:0014069">
    <property type="term" value="C:postsynaptic density"/>
    <property type="evidence" value="ECO:0007669"/>
    <property type="project" value="UniProtKB-SubCell"/>
</dbReference>
<gene>
    <name evidence="31" type="ORF">Pcinc_024077</name>
</gene>
<dbReference type="Proteomes" id="UP001286313">
    <property type="component" value="Unassembled WGS sequence"/>
</dbReference>
<feature type="transmembrane region" description="Helical" evidence="28">
    <location>
        <begin position="510"/>
        <end position="532"/>
    </location>
</feature>
<dbReference type="Pfam" id="PF10613">
    <property type="entry name" value="Lig_chan-Glu_bd"/>
    <property type="match status" value="1"/>
</dbReference>
<dbReference type="GO" id="GO:0038023">
    <property type="term" value="F:signaling receptor activity"/>
    <property type="evidence" value="ECO:0007669"/>
    <property type="project" value="InterPro"/>
</dbReference>
<comment type="similarity">
    <text evidence="2">Belongs to the glutamate-gated ion channel (TC 1.A.10.1) family.</text>
</comment>
<feature type="binding site" evidence="24">
    <location>
        <position position="607"/>
    </location>
    <ligand>
        <name>L-glutamate</name>
        <dbReference type="ChEBI" id="CHEBI:29985"/>
    </ligand>
</feature>
<protein>
    <recommendedName>
        <fullName evidence="4">Glutamate [NMDA] receptor subunit 1</fullName>
    </recommendedName>
</protein>
<dbReference type="SMART" id="SM00918">
    <property type="entry name" value="Lig_chan-Glu_bd"/>
    <property type="match status" value="1"/>
</dbReference>
<keyword evidence="18" id="KW-0628">Postsynaptic cell membrane</keyword>
<dbReference type="InterPro" id="IPR001828">
    <property type="entry name" value="ANF_lig-bd_rcpt"/>
</dbReference>
<dbReference type="GO" id="GO:0045211">
    <property type="term" value="C:postsynaptic membrane"/>
    <property type="evidence" value="ECO:0007669"/>
    <property type="project" value="UniProtKB-SubCell"/>
</dbReference>
<keyword evidence="6" id="KW-1003">Cell membrane</keyword>
<evidence type="ECO:0000256" key="28">
    <source>
        <dbReference type="SAM" id="Phobius"/>
    </source>
</evidence>
<comment type="caution">
    <text evidence="31">The sequence shown here is derived from an EMBL/GenBank/DDBJ whole genome shotgun (WGS) entry which is preliminary data.</text>
</comment>
<keyword evidence="17" id="KW-0325">Glycoprotein</keyword>
<evidence type="ECO:0000256" key="11">
    <source>
        <dbReference type="ARBA" id="ARBA00022989"/>
    </source>
</evidence>
<dbReference type="Gene3D" id="3.40.50.2300">
    <property type="match status" value="2"/>
</dbReference>
<name>A0AAE1FBR3_PETCI</name>
<feature type="site" description="Interaction with the cone snail toxin Con-ikot-ikot" evidence="25">
    <location>
        <position position="569"/>
    </location>
</feature>
<dbReference type="Gene3D" id="1.10.287.70">
    <property type="match status" value="1"/>
</dbReference>
<dbReference type="GO" id="GO:0015276">
    <property type="term" value="F:ligand-gated monoatomic ion channel activity"/>
    <property type="evidence" value="ECO:0007669"/>
    <property type="project" value="InterPro"/>
</dbReference>
<evidence type="ECO:0000256" key="25">
    <source>
        <dbReference type="PIRSR" id="PIRSR601508-2"/>
    </source>
</evidence>
<evidence type="ECO:0000256" key="10">
    <source>
        <dbReference type="ARBA" id="ARBA00022842"/>
    </source>
</evidence>
<feature type="compositionally biased region" description="Low complexity" evidence="27">
    <location>
        <begin position="864"/>
        <end position="874"/>
    </location>
</feature>
<keyword evidence="5" id="KW-0813">Transport</keyword>
<keyword evidence="16" id="KW-0675">Receptor</keyword>
<keyword evidence="19" id="KW-1071">Ligand-gated ion channel</keyword>
<dbReference type="SUPFAM" id="SSF81324">
    <property type="entry name" value="Voltage-gated potassium channels"/>
    <property type="match status" value="1"/>
</dbReference>
<dbReference type="SUPFAM" id="SSF53822">
    <property type="entry name" value="Periplasmic binding protein-like I"/>
    <property type="match status" value="1"/>
</dbReference>
<evidence type="ECO:0000256" key="4">
    <source>
        <dbReference type="ARBA" id="ARBA00015895"/>
    </source>
</evidence>
<feature type="compositionally biased region" description="Pro residues" evidence="27">
    <location>
        <begin position="875"/>
        <end position="905"/>
    </location>
</feature>
<evidence type="ECO:0000256" key="27">
    <source>
        <dbReference type="SAM" id="MobiDB-lite"/>
    </source>
</evidence>
<evidence type="ECO:0000256" key="1">
    <source>
        <dbReference type="ARBA" id="ARBA00004651"/>
    </source>
</evidence>
<dbReference type="GO" id="GO:0035235">
    <property type="term" value="P:ionotropic glutamate receptor signaling pathway"/>
    <property type="evidence" value="ECO:0007669"/>
    <property type="project" value="UniProtKB-ARBA"/>
</dbReference>
<feature type="domain" description="Ionotropic glutamate receptor C-terminal" evidence="29">
    <location>
        <begin position="310"/>
        <end position="670"/>
    </location>
</feature>
<evidence type="ECO:0000256" key="16">
    <source>
        <dbReference type="ARBA" id="ARBA00023170"/>
    </source>
</evidence>
<evidence type="ECO:0000259" key="30">
    <source>
        <dbReference type="SMART" id="SM00918"/>
    </source>
</evidence>
<feature type="disulfide bond" evidence="26">
    <location>
        <begin position="619"/>
        <end position="693"/>
    </location>
</feature>
<dbReference type="Pfam" id="PF01094">
    <property type="entry name" value="ANF_receptor"/>
    <property type="match status" value="2"/>
</dbReference>
<evidence type="ECO:0000313" key="31">
    <source>
        <dbReference type="EMBL" id="KAK3870716.1"/>
    </source>
</evidence>
<feature type="binding site" evidence="24">
    <location>
        <position position="390"/>
    </location>
    <ligand>
        <name>L-glutamate</name>
        <dbReference type="ChEBI" id="CHEBI:29985"/>
    </ligand>
</feature>
<evidence type="ECO:0000256" key="5">
    <source>
        <dbReference type="ARBA" id="ARBA00022448"/>
    </source>
</evidence>
<evidence type="ECO:0000256" key="19">
    <source>
        <dbReference type="ARBA" id="ARBA00023286"/>
    </source>
</evidence>
<dbReference type="InterPro" id="IPR019594">
    <property type="entry name" value="Glu/Gly-bd"/>
</dbReference>
<keyword evidence="13" id="KW-0406">Ion transport</keyword>
<comment type="function">
    <text evidence="21">NMDA receptor subtype of glutamate-gated ion channels with high calcium permeability and voltage-dependent sensitivity to magnesium. Mediated by glycine. This protein plays a key role in synaptic plasticity, synaptogenesis, excitotoxicity, memory acquisition and learning. It mediates neuronal functions in glutamate neurotransmission. Is involved in the cell surface targeting of NMDA receptors. Plays a role in associative learning and in long-term memory consolidation.</text>
</comment>
<reference evidence="31" key="1">
    <citation type="submission" date="2023-10" db="EMBL/GenBank/DDBJ databases">
        <title>Genome assemblies of two species of porcelain crab, Petrolisthes cinctipes and Petrolisthes manimaculis (Anomura: Porcellanidae).</title>
        <authorList>
            <person name="Angst P."/>
        </authorList>
    </citation>
    <scope>NUCLEOTIDE SEQUENCE</scope>
    <source>
        <strain evidence="31">PB745_01</strain>
        <tissue evidence="31">Gill</tissue>
    </source>
</reference>
<keyword evidence="15 26" id="KW-1015">Disulfide bond</keyword>
<dbReference type="CDD" id="cd13719">
    <property type="entry name" value="PBP2_iGluR_NMDA_Nr1"/>
    <property type="match status" value="1"/>
</dbReference>
<keyword evidence="20" id="KW-0407">Ion channel</keyword>
<evidence type="ECO:0000256" key="22">
    <source>
        <dbReference type="ARBA" id="ARBA00034100"/>
    </source>
</evidence>
<feature type="transmembrane region" description="Helical" evidence="28">
    <location>
        <begin position="436"/>
        <end position="454"/>
    </location>
</feature>
<evidence type="ECO:0000256" key="3">
    <source>
        <dbReference type="ARBA" id="ARBA00011106"/>
    </source>
</evidence>
<feature type="binding site" evidence="24">
    <location>
        <position position="392"/>
    </location>
    <ligand>
        <name>L-glutamate</name>
        <dbReference type="ChEBI" id="CHEBI:29985"/>
    </ligand>
</feature>
<evidence type="ECO:0000256" key="15">
    <source>
        <dbReference type="ARBA" id="ARBA00023157"/>
    </source>
</evidence>
<dbReference type="Pfam" id="PF00060">
    <property type="entry name" value="Lig_chan"/>
    <property type="match status" value="1"/>
</dbReference>
<evidence type="ECO:0000256" key="6">
    <source>
        <dbReference type="ARBA" id="ARBA00022475"/>
    </source>
</evidence>
<comment type="subcellular location">
    <subcellularLocation>
        <location evidence="1">Cell membrane</location>
        <topology evidence="1">Multi-pass membrane protein</topology>
    </subcellularLocation>
    <subcellularLocation>
        <location evidence="22">Postsynaptic cell membrane</location>
    </subcellularLocation>
    <subcellularLocation>
        <location evidence="23">Postsynaptic density</location>
    </subcellularLocation>
</comment>
<dbReference type="Pfam" id="PF10562">
    <property type="entry name" value="CaM_bdg_C0"/>
    <property type="match status" value="1"/>
</dbReference>
<evidence type="ECO:0000256" key="20">
    <source>
        <dbReference type="ARBA" id="ARBA00023303"/>
    </source>
</evidence>
<feature type="compositionally biased region" description="Pro residues" evidence="27">
    <location>
        <begin position="923"/>
        <end position="932"/>
    </location>
</feature>
<dbReference type="PRINTS" id="PR00177">
    <property type="entry name" value="NMDARECEPTOR"/>
</dbReference>
<keyword evidence="14 28" id="KW-0472">Membrane</keyword>
<dbReference type="InterPro" id="IPR001320">
    <property type="entry name" value="Iontro_rcpt_C"/>
</dbReference>
<comment type="subunit">
    <text evidence="3">Forms a heteromeric NMDA channel with Nmdar2.</text>
</comment>
<feature type="transmembrane region" description="Helical" evidence="28">
    <location>
        <begin position="708"/>
        <end position="732"/>
    </location>
</feature>
<accession>A0AAE1FBR3</accession>
<dbReference type="EMBL" id="JAWQEG010002619">
    <property type="protein sequence ID" value="KAK3870716.1"/>
    <property type="molecule type" value="Genomic_DNA"/>
</dbReference>
<feature type="site" description="Crucial to convey clamshell closure to channel opening" evidence="25">
    <location>
        <position position="539"/>
    </location>
</feature>
<feature type="binding site" evidence="24">
    <location>
        <position position="563"/>
    </location>
    <ligand>
        <name>L-glutamate</name>
        <dbReference type="ChEBI" id="CHEBI:29985"/>
    </ligand>
</feature>
<dbReference type="SMART" id="SM00079">
    <property type="entry name" value="PBPe"/>
    <property type="match status" value="1"/>
</dbReference>
<keyword evidence="11 28" id="KW-1133">Transmembrane helix</keyword>
<organism evidence="31 32">
    <name type="scientific">Petrolisthes cinctipes</name>
    <name type="common">Flat porcelain crab</name>
    <dbReference type="NCBI Taxonomy" id="88211"/>
    <lineage>
        <taxon>Eukaryota</taxon>
        <taxon>Metazoa</taxon>
        <taxon>Ecdysozoa</taxon>
        <taxon>Arthropoda</taxon>
        <taxon>Crustacea</taxon>
        <taxon>Multicrustacea</taxon>
        <taxon>Malacostraca</taxon>
        <taxon>Eumalacostraca</taxon>
        <taxon>Eucarida</taxon>
        <taxon>Decapoda</taxon>
        <taxon>Pleocyemata</taxon>
        <taxon>Anomura</taxon>
        <taxon>Galatheoidea</taxon>
        <taxon>Porcellanidae</taxon>
        <taxon>Petrolisthes</taxon>
    </lineage>
</organism>
<evidence type="ECO:0000259" key="29">
    <source>
        <dbReference type="SMART" id="SM00079"/>
    </source>
</evidence>
<evidence type="ECO:0000256" key="12">
    <source>
        <dbReference type="ARBA" id="ARBA00023018"/>
    </source>
</evidence>
<evidence type="ECO:0000256" key="21">
    <source>
        <dbReference type="ARBA" id="ARBA00024675"/>
    </source>
</evidence>
<dbReference type="InterPro" id="IPR015683">
    <property type="entry name" value="Ionotropic_Glu_rcpt"/>
</dbReference>
<evidence type="ECO:0000256" key="9">
    <source>
        <dbReference type="ARBA" id="ARBA00022837"/>
    </source>
</evidence>
<dbReference type="PANTHER" id="PTHR18966">
    <property type="entry name" value="IONOTROPIC GLUTAMATE RECEPTOR"/>
    <property type="match status" value="1"/>
</dbReference>
<keyword evidence="8 28" id="KW-0812">Transmembrane</keyword>
<dbReference type="InterPro" id="IPR049872">
    <property type="entry name" value="NMDA1-like_ligand-bd"/>
</dbReference>
<keyword evidence="7" id="KW-0597">Phosphoprotein</keyword>
<keyword evidence="12" id="KW-0770">Synapse</keyword>
<dbReference type="InterPro" id="IPR001508">
    <property type="entry name" value="Iono_Glu_rcpt_met"/>
</dbReference>
<dbReference type="FunFam" id="3.40.190.10:FF:000177">
    <property type="entry name" value="Glutamate [NMDA] receptor subunit 1"/>
    <property type="match status" value="1"/>
</dbReference>
<evidence type="ECO:0000256" key="2">
    <source>
        <dbReference type="ARBA" id="ARBA00008685"/>
    </source>
</evidence>
<keyword evidence="9" id="KW-0106">Calcium</keyword>
<keyword evidence="10" id="KW-0460">Magnesium</keyword>
<proteinExistence type="inferred from homology"/>
<feature type="non-terminal residue" evidence="31">
    <location>
        <position position="1"/>
    </location>
</feature>
<feature type="domain" description="Ionotropic glutamate receptor L-glutamate and glycine-binding" evidence="30">
    <location>
        <begin position="314"/>
        <end position="379"/>
    </location>
</feature>